<sequence>MKRILVTGSAGLIGSEAARHYDALGHEVVGVDNNMRRSFFGPDGDTSWQRQRLEQSCSRYRHAAIDIRDRAAVTRLFEEFRPEAIVHCAAQPSHDLAAKIPFDDFEVNALGTLNLLEATRQHTPEAPFIFTSTNKVYGDGPNTLELVELESRYDFADPLYAAGIAEEFSIDQCKHSLFGASKVAADVMVQEYGRYFGMNTVCFRGGCLTGAGHSGAQLHGYLSYIFKAAAQGRHYTIFGYKGKQVRDQIHSRDVIGAFDAFLANPRQGAVYNLGGGKANSISILESIDRIEQLSGQKLSWSLSEENRIGDHIVYYTDLARFRADYPDWQLATSIDDIFEEFAQVSFKDRSSAA</sequence>
<dbReference type="EMBL" id="QWGP01000049">
    <property type="protein sequence ID" value="RHZ90709.1"/>
    <property type="molecule type" value="Genomic_DNA"/>
</dbReference>
<evidence type="ECO:0000256" key="2">
    <source>
        <dbReference type="ARBA" id="ARBA00007637"/>
    </source>
</evidence>
<name>A0AAX1UEU2_CERSP</name>
<dbReference type="RefSeq" id="WP_119001525.1">
    <property type="nucleotide sequence ID" value="NZ_QWGP01000049.1"/>
</dbReference>
<gene>
    <name evidence="4" type="ORF">D1114_22455</name>
</gene>
<accession>A0AAX1UEU2</accession>
<dbReference type="SUPFAM" id="SSF51735">
    <property type="entry name" value="NAD(P)-binding Rossmann-fold domains"/>
    <property type="match status" value="1"/>
</dbReference>
<evidence type="ECO:0000313" key="5">
    <source>
        <dbReference type="Proteomes" id="UP000266305"/>
    </source>
</evidence>
<proteinExistence type="inferred from homology"/>
<dbReference type="InterPro" id="IPR001509">
    <property type="entry name" value="Epimerase_deHydtase"/>
</dbReference>
<evidence type="ECO:0000259" key="3">
    <source>
        <dbReference type="Pfam" id="PF01370"/>
    </source>
</evidence>
<dbReference type="Proteomes" id="UP000266305">
    <property type="component" value="Unassembled WGS sequence"/>
</dbReference>
<dbReference type="InterPro" id="IPR036291">
    <property type="entry name" value="NAD(P)-bd_dom_sf"/>
</dbReference>
<comment type="caution">
    <text evidence="4">The sequence shown here is derived from an EMBL/GenBank/DDBJ whole genome shotgun (WGS) entry which is preliminary data.</text>
</comment>
<protein>
    <submittedName>
        <fullName evidence="4">NAD-dependent epimerase/dehydratase family protein</fullName>
    </submittedName>
</protein>
<dbReference type="Pfam" id="PF01370">
    <property type="entry name" value="Epimerase"/>
    <property type="match status" value="1"/>
</dbReference>
<comment type="similarity">
    <text evidence="2">Belongs to the NAD(P)-dependent epimerase/dehydratase family.</text>
</comment>
<evidence type="ECO:0000313" key="4">
    <source>
        <dbReference type="EMBL" id="RHZ90709.1"/>
    </source>
</evidence>
<comment type="pathway">
    <text evidence="1">Bacterial outer membrane biogenesis; LPS O-antigen biosynthesis.</text>
</comment>
<dbReference type="AlphaFoldDB" id="A0AAX1UEU2"/>
<dbReference type="Gene3D" id="3.40.50.720">
    <property type="entry name" value="NAD(P)-binding Rossmann-like Domain"/>
    <property type="match status" value="1"/>
</dbReference>
<evidence type="ECO:0000256" key="1">
    <source>
        <dbReference type="ARBA" id="ARBA00005125"/>
    </source>
</evidence>
<dbReference type="PANTHER" id="PTHR43000">
    <property type="entry name" value="DTDP-D-GLUCOSE 4,6-DEHYDRATASE-RELATED"/>
    <property type="match status" value="1"/>
</dbReference>
<organism evidence="4 5">
    <name type="scientific">Cereibacter sphaeroides</name>
    <name type="common">Rhodobacter sphaeroides</name>
    <dbReference type="NCBI Taxonomy" id="1063"/>
    <lineage>
        <taxon>Bacteria</taxon>
        <taxon>Pseudomonadati</taxon>
        <taxon>Pseudomonadota</taxon>
        <taxon>Alphaproteobacteria</taxon>
        <taxon>Rhodobacterales</taxon>
        <taxon>Paracoccaceae</taxon>
        <taxon>Cereibacter</taxon>
    </lineage>
</organism>
<feature type="domain" description="NAD-dependent epimerase/dehydratase" evidence="3">
    <location>
        <begin position="4"/>
        <end position="274"/>
    </location>
</feature>
<reference evidence="4 5" key="1">
    <citation type="submission" date="2018-08" db="EMBL/GenBank/DDBJ databases">
        <title>Draft genome sequence of Rhodobacter sphaeroides FY.</title>
        <authorList>
            <person name="Rayyan A."/>
            <person name="Meyer T.E."/>
            <person name="Kyndt J.A."/>
        </authorList>
    </citation>
    <scope>NUCLEOTIDE SEQUENCE [LARGE SCALE GENOMIC DNA]</scope>
    <source>
        <strain evidence="4 5">FY</strain>
    </source>
</reference>